<dbReference type="InterPro" id="IPR047575">
    <property type="entry name" value="Sm"/>
</dbReference>
<evidence type="ECO:0000256" key="2">
    <source>
        <dbReference type="ARBA" id="ARBA00022490"/>
    </source>
</evidence>
<reference evidence="13 14" key="1">
    <citation type="journal article" date="2019" name="Fungal Biol. Biotechnol.">
        <title>Draft genome sequence of fastidious pathogen Ceratobasidium theobromae, which causes vascular-streak dieback in Theobroma cacao.</title>
        <authorList>
            <person name="Ali S.S."/>
            <person name="Asman A."/>
            <person name="Shao J."/>
            <person name="Firmansyah A.P."/>
            <person name="Susilo A.W."/>
            <person name="Rosmana A."/>
            <person name="McMahon P."/>
            <person name="Junaid M."/>
            <person name="Guest D."/>
            <person name="Kheng T.Y."/>
            <person name="Meinhardt L.W."/>
            <person name="Bailey B.A."/>
        </authorList>
    </citation>
    <scope>NUCLEOTIDE SEQUENCE [LARGE SCALE GENOMIC DNA]</scope>
    <source>
        <strain evidence="13 14">CT2</strain>
    </source>
</reference>
<evidence type="ECO:0000313" key="14">
    <source>
        <dbReference type="Proteomes" id="UP000383932"/>
    </source>
</evidence>
<evidence type="ECO:0000313" key="13">
    <source>
        <dbReference type="EMBL" id="KAB5594738.1"/>
    </source>
</evidence>
<evidence type="ECO:0000259" key="12">
    <source>
        <dbReference type="PROSITE" id="PS52002"/>
    </source>
</evidence>
<dbReference type="CDD" id="cd01728">
    <property type="entry name" value="LSm1"/>
    <property type="match status" value="1"/>
</dbReference>
<keyword evidence="14" id="KW-1185">Reference proteome</keyword>
<keyword evidence="4 11" id="KW-0507">mRNA processing</keyword>
<evidence type="ECO:0000256" key="1">
    <source>
        <dbReference type="ARBA" id="ARBA00006850"/>
    </source>
</evidence>
<dbReference type="GO" id="GO:0003729">
    <property type="term" value="F:mRNA binding"/>
    <property type="evidence" value="ECO:0007669"/>
    <property type="project" value="TreeGrafter"/>
</dbReference>
<dbReference type="PROSITE" id="PS52002">
    <property type="entry name" value="SM"/>
    <property type="match status" value="1"/>
</dbReference>
<keyword evidence="2 11" id="KW-0963">Cytoplasm</keyword>
<comment type="subunit">
    <text evidence="9">Interacts with SLBP; interaction with SLBP occurs when histone mRNA is being rapidly degraded during the S phase. LSm subunits form a heteromer with a donut shape.</text>
</comment>
<dbReference type="InterPro" id="IPR034104">
    <property type="entry name" value="Lsm1"/>
</dbReference>
<evidence type="ECO:0000256" key="9">
    <source>
        <dbReference type="ARBA" id="ARBA00062159"/>
    </source>
</evidence>
<dbReference type="SUPFAM" id="SSF50182">
    <property type="entry name" value="Sm-like ribonucleoproteins"/>
    <property type="match status" value="1"/>
</dbReference>
<dbReference type="InterPro" id="IPR010920">
    <property type="entry name" value="LSM_dom_sf"/>
</dbReference>
<gene>
    <name evidence="11" type="primary">LSM1</name>
    <name evidence="13" type="ORF">CTheo_1885</name>
</gene>
<dbReference type="SMART" id="SM00651">
    <property type="entry name" value="Sm"/>
    <property type="match status" value="1"/>
</dbReference>
<comment type="subcellular location">
    <subcellularLocation>
        <location evidence="11">Cytoplasm</location>
    </subcellularLocation>
    <subcellularLocation>
        <location evidence="11">Cytoplasm</location>
        <location evidence="11">P-body</location>
    </subcellularLocation>
</comment>
<evidence type="ECO:0000256" key="7">
    <source>
        <dbReference type="ARBA" id="ARBA00023274"/>
    </source>
</evidence>
<evidence type="ECO:0000256" key="4">
    <source>
        <dbReference type="ARBA" id="ARBA00022664"/>
    </source>
</evidence>
<evidence type="ECO:0000256" key="3">
    <source>
        <dbReference type="ARBA" id="ARBA00022553"/>
    </source>
</evidence>
<keyword evidence="5 11" id="KW-0694">RNA-binding</keyword>
<proteinExistence type="inferred from homology"/>
<dbReference type="InterPro" id="IPR001163">
    <property type="entry name" value="Sm_dom_euk/arc"/>
</dbReference>
<dbReference type="OrthoDB" id="10263346at2759"/>
<evidence type="ECO:0000256" key="6">
    <source>
        <dbReference type="ARBA" id="ARBA00023187"/>
    </source>
</evidence>
<evidence type="ECO:0000256" key="8">
    <source>
        <dbReference type="ARBA" id="ARBA00056858"/>
    </source>
</evidence>
<evidence type="ECO:0000256" key="11">
    <source>
        <dbReference type="RuleBase" id="RU365047"/>
    </source>
</evidence>
<dbReference type="Pfam" id="PF01423">
    <property type="entry name" value="LSM"/>
    <property type="match status" value="1"/>
</dbReference>
<dbReference type="GO" id="GO:0006397">
    <property type="term" value="P:mRNA processing"/>
    <property type="evidence" value="ECO:0007669"/>
    <property type="project" value="UniProtKB-UniRule"/>
</dbReference>
<keyword evidence="3" id="KW-0597">Phosphoprotein</keyword>
<protein>
    <recommendedName>
        <fullName evidence="10 11">U6 snRNA-associated Sm-like protein LSm1</fullName>
    </recommendedName>
</protein>
<comment type="caution">
    <text evidence="13">The sequence shown here is derived from an EMBL/GenBank/DDBJ whole genome shotgun (WGS) entry which is preliminary data.</text>
</comment>
<comment type="function">
    <text evidence="11">Component of the cytoplasmic LSM1-LSM7 complex which is involved in mRNA degradation.</text>
</comment>
<dbReference type="PANTHER" id="PTHR15588:SF8">
    <property type="entry name" value="U6 SNRNA-ASSOCIATED SM-LIKE PROTEIN LSM1"/>
    <property type="match status" value="1"/>
</dbReference>
<organism evidence="13 14">
    <name type="scientific">Ceratobasidium theobromae</name>
    <dbReference type="NCBI Taxonomy" id="1582974"/>
    <lineage>
        <taxon>Eukaryota</taxon>
        <taxon>Fungi</taxon>
        <taxon>Dikarya</taxon>
        <taxon>Basidiomycota</taxon>
        <taxon>Agaricomycotina</taxon>
        <taxon>Agaricomycetes</taxon>
        <taxon>Cantharellales</taxon>
        <taxon>Ceratobasidiaceae</taxon>
        <taxon>Ceratobasidium</taxon>
    </lineage>
</organism>
<accession>A0A5N5QSW8</accession>
<keyword evidence="7 11" id="KW-0687">Ribonucleoprotein</keyword>
<sequence length="136" mass="15430">MDSLIPFTTSGALVESVDKKMVVVLRDGRKLIGVLRSYDQFANLVMENTLERMYHGDTYADIPRGVYLIRGENVVLLGEVDLDREDEVPLRAVPPEEIGYVHQEEAEKRKHNEQVKAQILYEEKGFCKEGGEGDGY</sequence>
<dbReference type="GO" id="GO:1990726">
    <property type="term" value="C:Lsm1-7-Pat1 complex"/>
    <property type="evidence" value="ECO:0007669"/>
    <property type="project" value="TreeGrafter"/>
</dbReference>
<comment type="subunit">
    <text evidence="11">Component of the heptameric LSM1-LSM7 complex that forms a seven-membered ring structure with a donut shape.</text>
</comment>
<dbReference type="GO" id="GO:0000290">
    <property type="term" value="P:deadenylation-dependent decapping of nuclear-transcribed mRNA"/>
    <property type="evidence" value="ECO:0007669"/>
    <property type="project" value="TreeGrafter"/>
</dbReference>
<dbReference type="AlphaFoldDB" id="A0A5N5QSW8"/>
<evidence type="ECO:0000256" key="5">
    <source>
        <dbReference type="ARBA" id="ARBA00022884"/>
    </source>
</evidence>
<dbReference type="InterPro" id="IPR044642">
    <property type="entry name" value="PTHR15588"/>
</dbReference>
<comment type="function">
    <text evidence="8">Plays a role in the degradation of histone mRNAs, the only eukaryotic mRNAs that are not polyadenylated. Probably also part of an LSm subunits-containing complex involved in the general process of mRNA degradation.</text>
</comment>
<keyword evidence="6" id="KW-0508">mRNA splicing</keyword>
<dbReference type="GO" id="GO:0000932">
    <property type="term" value="C:P-body"/>
    <property type="evidence" value="ECO:0007669"/>
    <property type="project" value="UniProtKB-SubCell"/>
</dbReference>
<evidence type="ECO:0000256" key="10">
    <source>
        <dbReference type="ARBA" id="ARBA00067756"/>
    </source>
</evidence>
<dbReference type="Gene3D" id="2.30.30.100">
    <property type="match status" value="1"/>
</dbReference>
<feature type="domain" description="Sm" evidence="12">
    <location>
        <begin position="8"/>
        <end position="83"/>
    </location>
</feature>
<dbReference type="EMBL" id="SSOP01000017">
    <property type="protein sequence ID" value="KAB5594738.1"/>
    <property type="molecule type" value="Genomic_DNA"/>
</dbReference>
<dbReference type="Proteomes" id="UP000383932">
    <property type="component" value="Unassembled WGS sequence"/>
</dbReference>
<comment type="similarity">
    <text evidence="1 11">Belongs to the snRNP Sm proteins family.</text>
</comment>
<name>A0A5N5QSW8_9AGAM</name>
<dbReference type="GO" id="GO:0008380">
    <property type="term" value="P:RNA splicing"/>
    <property type="evidence" value="ECO:0007669"/>
    <property type="project" value="UniProtKB-KW"/>
</dbReference>
<dbReference type="GO" id="GO:1990904">
    <property type="term" value="C:ribonucleoprotein complex"/>
    <property type="evidence" value="ECO:0007669"/>
    <property type="project" value="UniProtKB-KW"/>
</dbReference>
<dbReference type="FunFam" id="2.30.30.100:FF:000021">
    <property type="entry name" value="U6 snRNA-associated Sm-like protein LSm1"/>
    <property type="match status" value="1"/>
</dbReference>
<dbReference type="PANTHER" id="PTHR15588">
    <property type="entry name" value="LSM1"/>
    <property type="match status" value="1"/>
</dbReference>